<proteinExistence type="predicted"/>
<dbReference type="EMBL" id="WNUR01001053">
    <property type="protein sequence ID" value="MDZ7543320.1"/>
    <property type="molecule type" value="Genomic_DNA"/>
</dbReference>
<gene>
    <name evidence="2" type="ORF">GNF83_19505</name>
</gene>
<keyword evidence="1" id="KW-1133">Transmembrane helix</keyword>
<dbReference type="AlphaFoldDB" id="A0AAW9KQ90"/>
<dbReference type="InterPro" id="IPR023813">
    <property type="entry name" value="HsmA-like"/>
</dbReference>
<keyword evidence="1" id="KW-0472">Membrane</keyword>
<feature type="non-terminal residue" evidence="2">
    <location>
        <position position="1"/>
    </location>
</feature>
<dbReference type="NCBIfam" id="TIGR03987">
    <property type="entry name" value="HsmA family protein"/>
    <property type="match status" value="1"/>
</dbReference>
<reference evidence="2" key="1">
    <citation type="submission" date="2019-11" db="EMBL/GenBank/DDBJ databases">
        <title>Characterization of Clostridium perfringens isolates from swine manure treated agricultural soils.</title>
        <authorList>
            <person name="Wushke S.T."/>
        </authorList>
    </citation>
    <scope>NUCLEOTIDE SEQUENCE</scope>
    <source>
        <strain evidence="2">X62</strain>
    </source>
</reference>
<protein>
    <submittedName>
        <fullName evidence="2">TIGR03987 family protein</fullName>
    </submittedName>
</protein>
<evidence type="ECO:0000256" key="1">
    <source>
        <dbReference type="SAM" id="Phobius"/>
    </source>
</evidence>
<dbReference type="Proteomes" id="UP001288944">
    <property type="component" value="Unassembled WGS sequence"/>
</dbReference>
<keyword evidence="1" id="KW-0812">Transmembrane</keyword>
<feature type="transmembrane region" description="Helical" evidence="1">
    <location>
        <begin position="41"/>
        <end position="62"/>
    </location>
</feature>
<sequence length="63" mass="7112">TNNIVHAITGGAALVLMLLHAVWAAFVYWKGSEQSKQSFHRFSLVVWGIWLIPYFIGVAMSMF</sequence>
<evidence type="ECO:0000313" key="3">
    <source>
        <dbReference type="Proteomes" id="UP001288944"/>
    </source>
</evidence>
<name>A0AAW9KQ90_CLOPF</name>
<feature type="transmembrane region" description="Helical" evidence="1">
    <location>
        <begin position="6"/>
        <end position="29"/>
    </location>
</feature>
<evidence type="ECO:0000313" key="2">
    <source>
        <dbReference type="EMBL" id="MDZ7543320.1"/>
    </source>
</evidence>
<accession>A0AAW9KQ90</accession>
<organism evidence="2 3">
    <name type="scientific">Clostridium perfringens</name>
    <dbReference type="NCBI Taxonomy" id="1502"/>
    <lineage>
        <taxon>Bacteria</taxon>
        <taxon>Bacillati</taxon>
        <taxon>Bacillota</taxon>
        <taxon>Clostridia</taxon>
        <taxon>Eubacteriales</taxon>
        <taxon>Clostridiaceae</taxon>
        <taxon>Clostridium</taxon>
    </lineage>
</organism>
<comment type="caution">
    <text evidence="2">The sequence shown here is derived from an EMBL/GenBank/DDBJ whole genome shotgun (WGS) entry which is preliminary data.</text>
</comment>